<dbReference type="CDD" id="cd05471">
    <property type="entry name" value="pepsin_like"/>
    <property type="match status" value="1"/>
</dbReference>
<feature type="active site" evidence="5">
    <location>
        <position position="206"/>
    </location>
</feature>
<keyword evidence="6" id="KW-0645">Protease</keyword>
<feature type="domain" description="Peptidase A1" evidence="7">
    <location>
        <begin position="10"/>
        <end position="237"/>
    </location>
</feature>
<dbReference type="PANTHER" id="PTHR47966">
    <property type="entry name" value="BETA-SITE APP-CLEAVING ENZYME, ISOFORM A-RELATED"/>
    <property type="match status" value="1"/>
</dbReference>
<comment type="catalytic activity">
    <reaction evidence="1">
        <text>Hydrolysis of proteins with broad specificity similar to that of pepsin A, preferring hydrophobic residues at P1 and P1'. Clots milk and activates trypsinogen. Does not cleave 4-Gln-|-His-5, but does cleave 10-His-|-Leu-11 and 12-Val-|-Glu-13 in B chain of insulin.</text>
        <dbReference type="EC" id="3.4.23.21"/>
    </reaction>
</comment>
<accession>A0AAN7DTD9</accession>
<evidence type="ECO:0000259" key="7">
    <source>
        <dbReference type="PROSITE" id="PS51767"/>
    </source>
</evidence>
<dbReference type="Gene3D" id="2.40.70.10">
    <property type="entry name" value="Acid Proteases"/>
    <property type="match status" value="1"/>
</dbReference>
<gene>
    <name evidence="8" type="ORF">ATC70_011894</name>
</gene>
<reference evidence="8 9" key="1">
    <citation type="submission" date="2022-11" db="EMBL/GenBank/DDBJ databases">
        <title>Mucor velutinosus strain NIH1002 WGS.</title>
        <authorList>
            <person name="Subramanian P."/>
            <person name="Mullikin J.C."/>
            <person name="Segre J.A."/>
            <person name="Zelazny A.M."/>
        </authorList>
    </citation>
    <scope>NUCLEOTIDE SEQUENCE [LARGE SCALE GENOMIC DNA]</scope>
    <source>
        <strain evidence="8 9">NIH1002</strain>
    </source>
</reference>
<evidence type="ECO:0000313" key="9">
    <source>
        <dbReference type="Proteomes" id="UP001304243"/>
    </source>
</evidence>
<proteinExistence type="inferred from homology"/>
<evidence type="ECO:0000256" key="5">
    <source>
        <dbReference type="PIRSR" id="PIRSR601461-1"/>
    </source>
</evidence>
<dbReference type="Proteomes" id="UP001304243">
    <property type="component" value="Unassembled WGS sequence"/>
</dbReference>
<dbReference type="EMBL" id="JASEJX010000004">
    <property type="protein sequence ID" value="KAK4521280.1"/>
    <property type="molecule type" value="Genomic_DNA"/>
</dbReference>
<evidence type="ECO:0000256" key="4">
    <source>
        <dbReference type="ARBA" id="ARBA00022750"/>
    </source>
</evidence>
<organism evidence="8 9">
    <name type="scientific">Mucor velutinosus</name>
    <dbReference type="NCBI Taxonomy" id="708070"/>
    <lineage>
        <taxon>Eukaryota</taxon>
        <taxon>Fungi</taxon>
        <taxon>Fungi incertae sedis</taxon>
        <taxon>Mucoromycota</taxon>
        <taxon>Mucoromycotina</taxon>
        <taxon>Mucoromycetes</taxon>
        <taxon>Mucorales</taxon>
        <taxon>Mucorineae</taxon>
        <taxon>Mucoraceae</taxon>
        <taxon>Mucor</taxon>
    </lineage>
</organism>
<keyword evidence="4 6" id="KW-0064">Aspartyl protease</keyword>
<keyword evidence="6" id="KW-0378">Hydrolase</keyword>
<dbReference type="GO" id="GO:0006508">
    <property type="term" value="P:proteolysis"/>
    <property type="evidence" value="ECO:0007669"/>
    <property type="project" value="UniProtKB-KW"/>
</dbReference>
<name>A0AAN7DTD9_9FUNG</name>
<dbReference type="PROSITE" id="PS51767">
    <property type="entry name" value="PEPTIDASE_A1"/>
    <property type="match status" value="1"/>
</dbReference>
<dbReference type="EC" id="3.4.23.21" evidence="3"/>
<dbReference type="GO" id="GO:0004190">
    <property type="term" value="F:aspartic-type endopeptidase activity"/>
    <property type="evidence" value="ECO:0007669"/>
    <property type="project" value="UniProtKB-KW"/>
</dbReference>
<dbReference type="PROSITE" id="PS00141">
    <property type="entry name" value="ASP_PROTEASE"/>
    <property type="match status" value="1"/>
</dbReference>
<keyword evidence="9" id="KW-1185">Reference proteome</keyword>
<comment type="similarity">
    <text evidence="2 6">Belongs to the peptidase A1 family.</text>
</comment>
<comment type="caution">
    <text evidence="8">The sequence shown here is derived from an EMBL/GenBank/DDBJ whole genome shotgun (WGS) entry which is preliminary data.</text>
</comment>
<evidence type="ECO:0000256" key="3">
    <source>
        <dbReference type="ARBA" id="ARBA00013205"/>
    </source>
</evidence>
<protein>
    <recommendedName>
        <fullName evidence="3">rhizopuspepsin</fullName>
        <ecNumber evidence="3">3.4.23.21</ecNumber>
    </recommendedName>
</protein>
<dbReference type="InterPro" id="IPR033121">
    <property type="entry name" value="PEPTIDASE_A1"/>
</dbReference>
<dbReference type="GeneID" id="89955580"/>
<dbReference type="InterPro" id="IPR001969">
    <property type="entry name" value="Aspartic_peptidase_AS"/>
</dbReference>
<dbReference type="InterPro" id="IPR034164">
    <property type="entry name" value="Pepsin-like_dom"/>
</dbReference>
<dbReference type="Pfam" id="PF00026">
    <property type="entry name" value="Asp"/>
    <property type="match status" value="1"/>
</dbReference>
<dbReference type="RefSeq" id="XP_064687946.1">
    <property type="nucleotide sequence ID" value="XM_064831078.1"/>
</dbReference>
<dbReference type="InterPro" id="IPR021109">
    <property type="entry name" value="Peptidase_aspartic_dom_sf"/>
</dbReference>
<evidence type="ECO:0000256" key="1">
    <source>
        <dbReference type="ARBA" id="ARBA00001130"/>
    </source>
</evidence>
<sequence length="237" mass="25865">MSTAIVDVEKNGRIHIGSPPQESYLNFDTGSADIWVPASDCHRCGGQRHYKSSLSGSFRPETMDENSTWQVRYGNGSGIAGIIGHVTIILGNDLSLENCLFGIAKEQAHGFARDPFMDGLFGLAFPALAAINNKTSFVQELHNQGACSEKDNKQGEVMIESINTDYLDGNLAYIPVEQQSFWKVPVRDVSVHGQQIYDKAGGAILDTGATLLVTPATVSRKIHEASFDALYGWRMLL</sequence>
<dbReference type="AlphaFoldDB" id="A0AAN7DTD9"/>
<dbReference type="InterPro" id="IPR001461">
    <property type="entry name" value="Aspartic_peptidase_A1"/>
</dbReference>
<dbReference type="PRINTS" id="PR00792">
    <property type="entry name" value="PEPSIN"/>
</dbReference>
<feature type="active site" evidence="5">
    <location>
        <position position="28"/>
    </location>
</feature>
<dbReference type="PANTHER" id="PTHR47966:SF51">
    <property type="entry name" value="BETA-SITE APP-CLEAVING ENZYME, ISOFORM A-RELATED"/>
    <property type="match status" value="1"/>
</dbReference>
<evidence type="ECO:0000256" key="6">
    <source>
        <dbReference type="RuleBase" id="RU000454"/>
    </source>
</evidence>
<evidence type="ECO:0000256" key="2">
    <source>
        <dbReference type="ARBA" id="ARBA00007447"/>
    </source>
</evidence>
<dbReference type="SUPFAM" id="SSF50630">
    <property type="entry name" value="Acid proteases"/>
    <property type="match status" value="1"/>
</dbReference>
<evidence type="ECO:0000313" key="8">
    <source>
        <dbReference type="EMBL" id="KAK4521280.1"/>
    </source>
</evidence>